<feature type="transmembrane region" description="Helical" evidence="7">
    <location>
        <begin position="148"/>
        <end position="168"/>
    </location>
</feature>
<dbReference type="Gene3D" id="1.10.3720.10">
    <property type="entry name" value="MetI-like"/>
    <property type="match status" value="1"/>
</dbReference>
<evidence type="ECO:0000256" key="2">
    <source>
        <dbReference type="ARBA" id="ARBA00022448"/>
    </source>
</evidence>
<evidence type="ECO:0000256" key="3">
    <source>
        <dbReference type="ARBA" id="ARBA00022475"/>
    </source>
</evidence>
<dbReference type="SUPFAM" id="SSF161098">
    <property type="entry name" value="MetI-like"/>
    <property type="match status" value="1"/>
</dbReference>
<dbReference type="PANTHER" id="PTHR30151">
    <property type="entry name" value="ALKANE SULFONATE ABC TRANSPORTER-RELATED, MEMBRANE SUBUNIT"/>
    <property type="match status" value="1"/>
</dbReference>
<feature type="transmembrane region" description="Helical" evidence="7">
    <location>
        <begin position="82"/>
        <end position="109"/>
    </location>
</feature>
<comment type="subcellular location">
    <subcellularLocation>
        <location evidence="1 7">Cell membrane</location>
        <topology evidence="1 7">Multi-pass membrane protein</topology>
    </subcellularLocation>
</comment>
<reference evidence="9 10" key="1">
    <citation type="submission" date="2018-11" db="EMBL/GenBank/DDBJ databases">
        <title>Genomes From Bacteria Associated with the Canine Oral Cavity: a Test Case for Automated Genome-Based Taxonomic Assignment.</title>
        <authorList>
            <person name="Coil D.A."/>
            <person name="Jospin G."/>
            <person name="Darling A.E."/>
            <person name="Wallis C."/>
            <person name="Davis I.J."/>
            <person name="Harris S."/>
            <person name="Eisen J.A."/>
            <person name="Holcombe L.J."/>
            <person name="O'Flynn C."/>
        </authorList>
    </citation>
    <scope>NUCLEOTIDE SEQUENCE [LARGE SCALE GENOMIC DNA]</scope>
    <source>
        <strain evidence="9 10">OH2822_COT-296</strain>
    </source>
</reference>
<dbReference type="GO" id="GO:0055085">
    <property type="term" value="P:transmembrane transport"/>
    <property type="evidence" value="ECO:0007669"/>
    <property type="project" value="InterPro"/>
</dbReference>
<feature type="transmembrane region" description="Helical" evidence="7">
    <location>
        <begin position="34"/>
        <end position="51"/>
    </location>
</feature>
<protein>
    <submittedName>
        <fullName evidence="9">ABC transporter permease</fullName>
    </submittedName>
</protein>
<dbReference type="AlphaFoldDB" id="A0A3P1X091"/>
<dbReference type="InterPro" id="IPR035906">
    <property type="entry name" value="MetI-like_sf"/>
</dbReference>
<keyword evidence="5 7" id="KW-1133">Transmembrane helix</keyword>
<evidence type="ECO:0000256" key="4">
    <source>
        <dbReference type="ARBA" id="ARBA00022692"/>
    </source>
</evidence>
<gene>
    <name evidence="9" type="ORF">EII35_00445</name>
</gene>
<proteinExistence type="inferred from homology"/>
<keyword evidence="3" id="KW-1003">Cell membrane</keyword>
<evidence type="ECO:0000256" key="1">
    <source>
        <dbReference type="ARBA" id="ARBA00004651"/>
    </source>
</evidence>
<comment type="caution">
    <text evidence="9">The sequence shown here is derived from an EMBL/GenBank/DDBJ whole genome shotgun (WGS) entry which is preliminary data.</text>
</comment>
<dbReference type="PANTHER" id="PTHR30151:SF20">
    <property type="entry name" value="ABC TRANSPORTER PERMEASE PROTEIN HI_0355-RELATED"/>
    <property type="match status" value="1"/>
</dbReference>
<keyword evidence="4 7" id="KW-0812">Transmembrane</keyword>
<dbReference type="InterPro" id="IPR000515">
    <property type="entry name" value="MetI-like"/>
</dbReference>
<evidence type="ECO:0000313" key="9">
    <source>
        <dbReference type="EMBL" id="RRD51387.1"/>
    </source>
</evidence>
<dbReference type="RefSeq" id="WP_125226489.1">
    <property type="nucleotide sequence ID" value="NZ_RQYT01000001.1"/>
</dbReference>
<feature type="transmembrane region" description="Helical" evidence="7">
    <location>
        <begin position="197"/>
        <end position="224"/>
    </location>
</feature>
<dbReference type="Proteomes" id="UP000280935">
    <property type="component" value="Unassembled WGS sequence"/>
</dbReference>
<evidence type="ECO:0000256" key="7">
    <source>
        <dbReference type="RuleBase" id="RU363032"/>
    </source>
</evidence>
<keyword evidence="6 7" id="KW-0472">Membrane</keyword>
<feature type="transmembrane region" description="Helical" evidence="7">
    <location>
        <begin position="121"/>
        <end position="142"/>
    </location>
</feature>
<evidence type="ECO:0000256" key="5">
    <source>
        <dbReference type="ARBA" id="ARBA00022989"/>
    </source>
</evidence>
<evidence type="ECO:0000259" key="8">
    <source>
        <dbReference type="PROSITE" id="PS50928"/>
    </source>
</evidence>
<accession>A0A3P1X091</accession>
<sequence>MLRERKQPARVMARAGLWSAYPARTRPLSRTARWLPPLIALAVLLVGWRLAADLAPGNVVADPVAVGERILHWVGSGIAWRYLAPTVGAAVLGSAVALVVALPLGYAVAHSRLLAAVAEPFIAFSQTVPLVAVAPLLVMWVGYGTVPIALLSAVIAFFPMVTTTIVGLRALDMRVIEHAWLDGANGWQRLRHVEAPIAAPAVLAGVRGGVVLSMTGAIVGEFVMGGQGLGTLLTIAREAADTTGVFAVVVLIALAAAGLAALLPFAERSSARRVEGITS</sequence>
<keyword evidence="2 7" id="KW-0813">Transport</keyword>
<evidence type="ECO:0000313" key="10">
    <source>
        <dbReference type="Proteomes" id="UP000280935"/>
    </source>
</evidence>
<organism evidence="9 10">
    <name type="scientific">Arachnia propionica</name>
    <dbReference type="NCBI Taxonomy" id="1750"/>
    <lineage>
        <taxon>Bacteria</taxon>
        <taxon>Bacillati</taxon>
        <taxon>Actinomycetota</taxon>
        <taxon>Actinomycetes</taxon>
        <taxon>Propionibacteriales</taxon>
        <taxon>Propionibacteriaceae</taxon>
        <taxon>Arachnia</taxon>
    </lineage>
</organism>
<dbReference type="Pfam" id="PF00528">
    <property type="entry name" value="BPD_transp_1"/>
    <property type="match status" value="1"/>
</dbReference>
<dbReference type="GO" id="GO:0005886">
    <property type="term" value="C:plasma membrane"/>
    <property type="evidence" value="ECO:0007669"/>
    <property type="project" value="UniProtKB-SubCell"/>
</dbReference>
<dbReference type="EMBL" id="RQYT01000001">
    <property type="protein sequence ID" value="RRD51387.1"/>
    <property type="molecule type" value="Genomic_DNA"/>
</dbReference>
<name>A0A3P1X091_9ACTN</name>
<feature type="domain" description="ABC transmembrane type-1" evidence="8">
    <location>
        <begin position="83"/>
        <end position="263"/>
    </location>
</feature>
<comment type="similarity">
    <text evidence="7">Belongs to the binding-protein-dependent transport system permease family.</text>
</comment>
<dbReference type="OrthoDB" id="9801163at2"/>
<dbReference type="PROSITE" id="PS50928">
    <property type="entry name" value="ABC_TM1"/>
    <property type="match status" value="1"/>
</dbReference>
<dbReference type="CDD" id="cd06261">
    <property type="entry name" value="TM_PBP2"/>
    <property type="match status" value="1"/>
</dbReference>
<evidence type="ECO:0000256" key="6">
    <source>
        <dbReference type="ARBA" id="ARBA00023136"/>
    </source>
</evidence>
<feature type="transmembrane region" description="Helical" evidence="7">
    <location>
        <begin position="244"/>
        <end position="263"/>
    </location>
</feature>